<dbReference type="CDD" id="cd01414">
    <property type="entry name" value="SAICAR_synt_Sc"/>
    <property type="match status" value="1"/>
</dbReference>
<dbReference type="GO" id="GO:0005524">
    <property type="term" value="F:ATP binding"/>
    <property type="evidence" value="ECO:0007669"/>
    <property type="project" value="UniProtKB-KW"/>
</dbReference>
<comment type="caution">
    <text evidence="10">The sequence shown here is derived from an EMBL/GenBank/DDBJ whole genome shotgun (WGS) entry which is preliminary data.</text>
</comment>
<gene>
    <name evidence="8" type="primary">purC</name>
    <name evidence="10" type="ORF">ENI35_06785</name>
</gene>
<keyword evidence="5 8" id="KW-0658">Purine biosynthesis</keyword>
<keyword evidence="6 8" id="KW-0067">ATP-binding</keyword>
<protein>
    <recommendedName>
        <fullName evidence="8">Phosphoribosylaminoimidazole-succinocarboxamide synthase</fullName>
        <ecNumber evidence="8">6.3.2.6</ecNumber>
    </recommendedName>
    <alternativeName>
        <fullName evidence="8">SAICAR synthetase</fullName>
    </alternativeName>
</protein>
<keyword evidence="3 8" id="KW-0436">Ligase</keyword>
<comment type="pathway">
    <text evidence="1 8">Purine metabolism; IMP biosynthesis via de novo pathway; 5-amino-1-(5-phospho-D-ribosyl)imidazole-4-carboxamide from 5-amino-1-(5-phospho-D-ribosyl)imidazole-4-carboxylate: step 1/2.</text>
</comment>
<evidence type="ECO:0000256" key="1">
    <source>
        <dbReference type="ARBA" id="ARBA00004672"/>
    </source>
</evidence>
<evidence type="ECO:0000259" key="9">
    <source>
        <dbReference type="Pfam" id="PF01259"/>
    </source>
</evidence>
<sequence length="292" mass="33572">MIVFETNLPNLGPLHRGKVRDIYDLGKHLLIIATDRISAFDVVMPDAIPDKGYVLTQISLYWFKKKENIVPHHLVTAEVSEFPSVCQKYTSILDARSMLVKKTRPLPVECIVRGYLAGSAWKDYQKTGEICGYKLPPGMKEAEKLPEPLFTPSTKAKEGHDVNITFEQMVSILGNEKMAQEIKEYSLTIYKQAVDIAFKKGIIIADTKFEFGLDENDRLILIDELLTPDSSRFWPKEQYQPGHSQPSFDKQYLRDYLQNINWNKKPPAPKLPQEVIMKTREKYFEALHRLLG</sequence>
<dbReference type="NCBIfam" id="TIGR00081">
    <property type="entry name" value="purC"/>
    <property type="match status" value="1"/>
</dbReference>
<dbReference type="GO" id="GO:0005737">
    <property type="term" value="C:cytoplasm"/>
    <property type="evidence" value="ECO:0007669"/>
    <property type="project" value="TreeGrafter"/>
</dbReference>
<dbReference type="NCBIfam" id="NF010568">
    <property type="entry name" value="PRK13961.1"/>
    <property type="match status" value="1"/>
</dbReference>
<dbReference type="PROSITE" id="PS01058">
    <property type="entry name" value="SAICAR_SYNTHETASE_2"/>
    <property type="match status" value="1"/>
</dbReference>
<dbReference type="PANTHER" id="PTHR43700">
    <property type="entry name" value="PHOSPHORIBOSYLAMINOIMIDAZOLE-SUCCINOCARBOXAMIDE SYNTHASE"/>
    <property type="match status" value="1"/>
</dbReference>
<dbReference type="Gene3D" id="3.30.470.20">
    <property type="entry name" value="ATP-grasp fold, B domain"/>
    <property type="match status" value="1"/>
</dbReference>
<evidence type="ECO:0000256" key="6">
    <source>
        <dbReference type="ARBA" id="ARBA00022840"/>
    </source>
</evidence>
<dbReference type="EMBL" id="DRIH01000243">
    <property type="protein sequence ID" value="HEC68490.1"/>
    <property type="molecule type" value="Genomic_DNA"/>
</dbReference>
<dbReference type="GO" id="GO:0006189">
    <property type="term" value="P:'de novo' IMP biosynthetic process"/>
    <property type="evidence" value="ECO:0007669"/>
    <property type="project" value="UniProtKB-UniRule"/>
</dbReference>
<reference evidence="10" key="1">
    <citation type="journal article" date="2020" name="mSystems">
        <title>Genome- and Community-Level Interaction Insights into Carbon Utilization and Element Cycling Functions of Hydrothermarchaeota in Hydrothermal Sediment.</title>
        <authorList>
            <person name="Zhou Z."/>
            <person name="Liu Y."/>
            <person name="Xu W."/>
            <person name="Pan J."/>
            <person name="Luo Z.H."/>
            <person name="Li M."/>
        </authorList>
    </citation>
    <scope>NUCLEOTIDE SEQUENCE [LARGE SCALE GENOMIC DNA]</scope>
    <source>
        <strain evidence="10">HyVt-389</strain>
    </source>
</reference>
<dbReference type="PROSITE" id="PS01057">
    <property type="entry name" value="SAICAR_SYNTHETASE_1"/>
    <property type="match status" value="1"/>
</dbReference>
<proteinExistence type="inferred from homology"/>
<dbReference type="FunFam" id="3.30.470.20:FF:000015">
    <property type="entry name" value="Phosphoribosylaminoimidazole-succinocarboxamide synthase"/>
    <property type="match status" value="1"/>
</dbReference>
<evidence type="ECO:0000256" key="7">
    <source>
        <dbReference type="ARBA" id="ARBA00048475"/>
    </source>
</evidence>
<dbReference type="HAMAP" id="MF_00137">
    <property type="entry name" value="SAICAR_synth"/>
    <property type="match status" value="1"/>
</dbReference>
<dbReference type="PANTHER" id="PTHR43700:SF1">
    <property type="entry name" value="PHOSPHORIBOSYLAMINOIMIDAZOLE-SUCCINOCARBOXAMIDE SYNTHASE"/>
    <property type="match status" value="1"/>
</dbReference>
<name>A0A7C1ZFF9_DESA2</name>
<evidence type="ECO:0000256" key="2">
    <source>
        <dbReference type="ARBA" id="ARBA00010190"/>
    </source>
</evidence>
<dbReference type="InterPro" id="IPR028923">
    <property type="entry name" value="SAICAR_synt/ADE2_N"/>
</dbReference>
<evidence type="ECO:0000256" key="5">
    <source>
        <dbReference type="ARBA" id="ARBA00022755"/>
    </source>
</evidence>
<feature type="domain" description="SAICAR synthetase/ADE2 N-terminal" evidence="9">
    <location>
        <begin position="14"/>
        <end position="267"/>
    </location>
</feature>
<dbReference type="InterPro" id="IPR018236">
    <property type="entry name" value="SAICAR_synthetase_CS"/>
</dbReference>
<evidence type="ECO:0000313" key="10">
    <source>
        <dbReference type="EMBL" id="HEC68490.1"/>
    </source>
</evidence>
<dbReference type="Pfam" id="PF01259">
    <property type="entry name" value="SAICAR_synt"/>
    <property type="match status" value="1"/>
</dbReference>
<dbReference type="AlphaFoldDB" id="A0A7C1ZFF9"/>
<dbReference type="UniPathway" id="UPA00074">
    <property type="reaction ID" value="UER00131"/>
</dbReference>
<dbReference type="EC" id="6.3.2.6" evidence="8"/>
<dbReference type="SUPFAM" id="SSF56104">
    <property type="entry name" value="SAICAR synthase-like"/>
    <property type="match status" value="1"/>
</dbReference>
<organism evidence="10">
    <name type="scientific">Desulfofervidus auxilii</name>
    <dbReference type="NCBI Taxonomy" id="1621989"/>
    <lineage>
        <taxon>Bacteria</taxon>
        <taxon>Pseudomonadati</taxon>
        <taxon>Thermodesulfobacteriota</taxon>
        <taxon>Candidatus Desulfofervidia</taxon>
        <taxon>Candidatus Desulfofervidales</taxon>
        <taxon>Candidatus Desulfofervidaceae</taxon>
        <taxon>Candidatus Desulfofervidus</taxon>
    </lineage>
</organism>
<evidence type="ECO:0000256" key="3">
    <source>
        <dbReference type="ARBA" id="ARBA00022598"/>
    </source>
</evidence>
<dbReference type="Proteomes" id="UP000885738">
    <property type="component" value="Unassembled WGS sequence"/>
</dbReference>
<dbReference type="GO" id="GO:0004639">
    <property type="term" value="F:phosphoribosylaminoimidazolesuccinocarboxamide synthase activity"/>
    <property type="evidence" value="ECO:0007669"/>
    <property type="project" value="UniProtKB-UniRule"/>
</dbReference>
<dbReference type="InterPro" id="IPR001636">
    <property type="entry name" value="SAICAR_synth"/>
</dbReference>
<evidence type="ECO:0000256" key="4">
    <source>
        <dbReference type="ARBA" id="ARBA00022741"/>
    </source>
</evidence>
<comment type="catalytic activity">
    <reaction evidence="7 8">
        <text>5-amino-1-(5-phospho-D-ribosyl)imidazole-4-carboxylate + L-aspartate + ATP = (2S)-2-[5-amino-1-(5-phospho-beta-D-ribosyl)imidazole-4-carboxamido]succinate + ADP + phosphate + 2 H(+)</text>
        <dbReference type="Rhea" id="RHEA:22628"/>
        <dbReference type="ChEBI" id="CHEBI:15378"/>
        <dbReference type="ChEBI" id="CHEBI:29991"/>
        <dbReference type="ChEBI" id="CHEBI:30616"/>
        <dbReference type="ChEBI" id="CHEBI:43474"/>
        <dbReference type="ChEBI" id="CHEBI:58443"/>
        <dbReference type="ChEBI" id="CHEBI:77657"/>
        <dbReference type="ChEBI" id="CHEBI:456216"/>
        <dbReference type="EC" id="6.3.2.6"/>
    </reaction>
</comment>
<comment type="similarity">
    <text evidence="2 8">Belongs to the SAICAR synthetase family.</text>
</comment>
<evidence type="ECO:0000256" key="8">
    <source>
        <dbReference type="HAMAP-Rule" id="MF_00137"/>
    </source>
</evidence>
<keyword evidence="4 8" id="KW-0547">Nucleotide-binding</keyword>
<accession>A0A7C1ZFF9</accession>
<dbReference type="Gene3D" id="3.30.200.20">
    <property type="entry name" value="Phosphorylase Kinase, domain 1"/>
    <property type="match status" value="1"/>
</dbReference>